<organism evidence="1 2">
    <name type="scientific">Lactococcus cremoris subsp. cremoris IBB477</name>
    <dbReference type="NCBI Taxonomy" id="1449093"/>
    <lineage>
        <taxon>Bacteria</taxon>
        <taxon>Bacillati</taxon>
        <taxon>Bacillota</taxon>
        <taxon>Bacilli</taxon>
        <taxon>Lactobacillales</taxon>
        <taxon>Streptococcaceae</taxon>
        <taxon>Lactococcus</taxon>
        <taxon>Lactococcus cremoris subsp. cremoris</taxon>
    </lineage>
</organism>
<sequence length="158" mass="18241">MTFTTDFSQVQEHAEFKEQPYEMIVFDVKEEPNKNGKKRIVIDFVVRNDVKQEKQNAHLWDEQYPLTDTGKYHNGILMGKAKALGIPEGKQYESFEAFLADFKGKTAKITVKLEEFNGKKNPKVRFVNPSDLPDCHHTWKEKAPVANTPNLEPDDLPF</sequence>
<accession>A0A1E7G4V6</accession>
<dbReference type="Proteomes" id="UP000176236">
    <property type="component" value="Chromosome"/>
</dbReference>
<evidence type="ECO:0000313" key="1">
    <source>
        <dbReference type="EMBL" id="OEU39999.1"/>
    </source>
</evidence>
<protein>
    <recommendedName>
        <fullName evidence="3">DUF669 domain-containing protein</fullName>
    </recommendedName>
</protein>
<dbReference type="EMBL" id="JMMZ01000014">
    <property type="protein sequence ID" value="OEU39999.1"/>
    <property type="molecule type" value="Genomic_DNA"/>
</dbReference>
<gene>
    <name evidence="1" type="ORF">AJ89_06080</name>
</gene>
<dbReference type="AlphaFoldDB" id="A0A1E7G4V6"/>
<comment type="caution">
    <text evidence="1">The sequence shown here is derived from an EMBL/GenBank/DDBJ whole genome shotgun (WGS) entry which is preliminary data.</text>
</comment>
<dbReference type="Pfam" id="PF05037">
    <property type="entry name" value="DUF669"/>
    <property type="match status" value="1"/>
</dbReference>
<evidence type="ECO:0008006" key="3">
    <source>
        <dbReference type="Google" id="ProtNLM"/>
    </source>
</evidence>
<dbReference type="InterPro" id="IPR007731">
    <property type="entry name" value="DUF669"/>
</dbReference>
<proteinExistence type="predicted"/>
<reference evidence="1 2" key="1">
    <citation type="journal article" date="2016" name="Appl. Microbiol. Biotechnol.">
        <title>Adhesion of the genome-sequenced Lactococcus lactis subsp. cremoris IBB477 strain is mediated by specific molecular determinants.</title>
        <authorList>
            <person name="Radziwill-Bienkowska J.M."/>
            <person name="Le D.T."/>
            <person name="Szczesny P."/>
            <person name="Duviau M.P."/>
            <person name="Aleksandrzak-Piekarczyk T."/>
            <person name="Loubiere P."/>
            <person name="Mercier-Bonin M."/>
            <person name="Bardowski J.K."/>
            <person name="Kowalczyk M."/>
        </authorList>
    </citation>
    <scope>NUCLEOTIDE SEQUENCE [LARGE SCALE GENOMIC DNA]</scope>
    <source>
        <strain evidence="1 2">IBB477</strain>
    </source>
</reference>
<evidence type="ECO:0000313" key="2">
    <source>
        <dbReference type="Proteomes" id="UP000176236"/>
    </source>
</evidence>
<name>A0A1E7G4V6_LACLC</name>
<dbReference type="RefSeq" id="WP_075070515.1">
    <property type="nucleotide sequence ID" value="NZ_CM007353.1"/>
</dbReference>